<evidence type="ECO:0000313" key="2">
    <source>
        <dbReference type="Proteomes" id="UP001558613"/>
    </source>
</evidence>
<gene>
    <name evidence="1" type="ORF">QQF64_024969</name>
</gene>
<sequence>MISVAIECLSAVAPRVPTLLTFDPLCQAGAPDARTDPPGPEQWLLQTWPINRPRGAVHGLQLQSVVLSKPTLQLTSLRAASENPKLFYCHEEGVIALSDAALKTGGRVDSEKDLQRGFLTPDLYLDMNRSEWILLFLEIEHMEMER</sequence>
<reference evidence="1 2" key="1">
    <citation type="submission" date="2023-09" db="EMBL/GenBank/DDBJ databases">
        <authorList>
            <person name="Wang M."/>
        </authorList>
    </citation>
    <scope>NUCLEOTIDE SEQUENCE [LARGE SCALE GENOMIC DNA]</scope>
    <source>
        <strain evidence="1">GT-2023</strain>
        <tissue evidence="1">Liver</tissue>
    </source>
</reference>
<evidence type="ECO:0000313" key="1">
    <source>
        <dbReference type="EMBL" id="KAL1278296.1"/>
    </source>
</evidence>
<accession>A0ABR3NNB8</accession>
<keyword evidence="2" id="KW-1185">Reference proteome</keyword>
<comment type="caution">
    <text evidence="1">The sequence shown here is derived from an EMBL/GenBank/DDBJ whole genome shotgun (WGS) entry which is preliminary data.</text>
</comment>
<organism evidence="1 2">
    <name type="scientific">Cirrhinus molitorella</name>
    <name type="common">mud carp</name>
    <dbReference type="NCBI Taxonomy" id="172907"/>
    <lineage>
        <taxon>Eukaryota</taxon>
        <taxon>Metazoa</taxon>
        <taxon>Chordata</taxon>
        <taxon>Craniata</taxon>
        <taxon>Vertebrata</taxon>
        <taxon>Euteleostomi</taxon>
        <taxon>Actinopterygii</taxon>
        <taxon>Neopterygii</taxon>
        <taxon>Teleostei</taxon>
        <taxon>Ostariophysi</taxon>
        <taxon>Cypriniformes</taxon>
        <taxon>Cyprinidae</taxon>
        <taxon>Labeoninae</taxon>
        <taxon>Labeonini</taxon>
        <taxon>Cirrhinus</taxon>
    </lineage>
</organism>
<name>A0ABR3NNB8_9TELE</name>
<dbReference type="EMBL" id="JAYMGO010000003">
    <property type="protein sequence ID" value="KAL1278296.1"/>
    <property type="molecule type" value="Genomic_DNA"/>
</dbReference>
<proteinExistence type="predicted"/>
<protein>
    <submittedName>
        <fullName evidence="1">Uncharacterized protein</fullName>
    </submittedName>
</protein>
<dbReference type="Proteomes" id="UP001558613">
    <property type="component" value="Unassembled WGS sequence"/>
</dbReference>